<accession>A0A1M5W602</accession>
<organism evidence="8 9">
    <name type="scientific">Clostridium grantii DSM 8605</name>
    <dbReference type="NCBI Taxonomy" id="1121316"/>
    <lineage>
        <taxon>Bacteria</taxon>
        <taxon>Bacillati</taxon>
        <taxon>Bacillota</taxon>
        <taxon>Clostridia</taxon>
        <taxon>Eubacteriales</taxon>
        <taxon>Clostridiaceae</taxon>
        <taxon>Clostridium</taxon>
    </lineage>
</organism>
<evidence type="ECO:0000256" key="4">
    <source>
        <dbReference type="ARBA" id="ARBA00022692"/>
    </source>
</evidence>
<dbReference type="Proteomes" id="UP000184447">
    <property type="component" value="Unassembled WGS sequence"/>
</dbReference>
<name>A0A1M5W602_9CLOT</name>
<keyword evidence="6 7" id="KW-0472">Membrane</keyword>
<gene>
    <name evidence="8" type="ORF">SAMN02745207_02693</name>
</gene>
<keyword evidence="3" id="KW-1003">Cell membrane</keyword>
<evidence type="ECO:0000313" key="8">
    <source>
        <dbReference type="EMBL" id="SHH82895.1"/>
    </source>
</evidence>
<evidence type="ECO:0000313" key="9">
    <source>
        <dbReference type="Proteomes" id="UP000184447"/>
    </source>
</evidence>
<evidence type="ECO:0000256" key="5">
    <source>
        <dbReference type="ARBA" id="ARBA00022989"/>
    </source>
</evidence>
<evidence type="ECO:0000256" key="7">
    <source>
        <dbReference type="SAM" id="Phobius"/>
    </source>
</evidence>
<sequence length="204" mass="22283">MENHIINKRVIPYELWKGESMNNIKKLAELFWVFFKIGSFTFGGGLAMLPLIEKEVVDNKSWVDEEEILDIFAISQSVPGVIAINVCIYIGKIVMGIQGAIAAVIGVVLPAFISILLILILLSSFSGNVYVAKAFLGIRSASAALILLSAIKLSKGAINDKMGYVIAIISFIIIMVLNVSVVWAILFGGVTGYLTYIIKKRSKQ</sequence>
<feature type="transmembrane region" description="Helical" evidence="7">
    <location>
        <begin position="30"/>
        <end position="51"/>
    </location>
</feature>
<dbReference type="Pfam" id="PF02417">
    <property type="entry name" value="Chromate_transp"/>
    <property type="match status" value="1"/>
</dbReference>
<dbReference type="EMBL" id="FQXM01000015">
    <property type="protein sequence ID" value="SHH82895.1"/>
    <property type="molecule type" value="Genomic_DNA"/>
</dbReference>
<protein>
    <submittedName>
        <fullName evidence="8">Chromate transporter</fullName>
    </submittedName>
</protein>
<comment type="similarity">
    <text evidence="2">Belongs to the chromate ion transporter (CHR) (TC 2.A.51) family.</text>
</comment>
<evidence type="ECO:0000256" key="6">
    <source>
        <dbReference type="ARBA" id="ARBA00023136"/>
    </source>
</evidence>
<dbReference type="AlphaFoldDB" id="A0A1M5W602"/>
<dbReference type="PANTHER" id="PTHR43663">
    <property type="entry name" value="CHROMATE TRANSPORT PROTEIN-RELATED"/>
    <property type="match status" value="1"/>
</dbReference>
<dbReference type="InterPro" id="IPR052518">
    <property type="entry name" value="CHR_Transporter"/>
</dbReference>
<keyword evidence="9" id="KW-1185">Reference proteome</keyword>
<keyword evidence="5 7" id="KW-1133">Transmembrane helix</keyword>
<proteinExistence type="inferred from homology"/>
<dbReference type="InterPro" id="IPR003370">
    <property type="entry name" value="Chromate_transpt"/>
</dbReference>
<feature type="transmembrane region" description="Helical" evidence="7">
    <location>
        <begin position="130"/>
        <end position="151"/>
    </location>
</feature>
<feature type="transmembrane region" description="Helical" evidence="7">
    <location>
        <begin position="102"/>
        <end position="124"/>
    </location>
</feature>
<dbReference type="STRING" id="1121316.SAMN02745207_02693"/>
<evidence type="ECO:0000256" key="2">
    <source>
        <dbReference type="ARBA" id="ARBA00005262"/>
    </source>
</evidence>
<dbReference type="GO" id="GO:0005886">
    <property type="term" value="C:plasma membrane"/>
    <property type="evidence" value="ECO:0007669"/>
    <property type="project" value="UniProtKB-SubCell"/>
</dbReference>
<dbReference type="GO" id="GO:0015109">
    <property type="term" value="F:chromate transmembrane transporter activity"/>
    <property type="evidence" value="ECO:0007669"/>
    <property type="project" value="InterPro"/>
</dbReference>
<evidence type="ECO:0000256" key="1">
    <source>
        <dbReference type="ARBA" id="ARBA00004651"/>
    </source>
</evidence>
<evidence type="ECO:0000256" key="3">
    <source>
        <dbReference type="ARBA" id="ARBA00022475"/>
    </source>
</evidence>
<feature type="transmembrane region" description="Helical" evidence="7">
    <location>
        <begin position="71"/>
        <end position="90"/>
    </location>
</feature>
<comment type="subcellular location">
    <subcellularLocation>
        <location evidence="1">Cell membrane</location>
        <topology evidence="1">Multi-pass membrane protein</topology>
    </subcellularLocation>
</comment>
<keyword evidence="4 7" id="KW-0812">Transmembrane</keyword>
<dbReference type="PANTHER" id="PTHR43663:SF2">
    <property type="entry name" value="CHROMATE TRANSPORT PROTEIN-RELATED"/>
    <property type="match status" value="1"/>
</dbReference>
<reference evidence="8 9" key="1">
    <citation type="submission" date="2016-11" db="EMBL/GenBank/DDBJ databases">
        <authorList>
            <person name="Jaros S."/>
            <person name="Januszkiewicz K."/>
            <person name="Wedrychowicz H."/>
        </authorList>
    </citation>
    <scope>NUCLEOTIDE SEQUENCE [LARGE SCALE GENOMIC DNA]</scope>
    <source>
        <strain evidence="8 9">DSM 8605</strain>
    </source>
</reference>
<feature type="transmembrane region" description="Helical" evidence="7">
    <location>
        <begin position="163"/>
        <end position="186"/>
    </location>
</feature>